<dbReference type="AlphaFoldDB" id="W9SDD3"/>
<keyword evidence="3" id="KW-1185">Reference proteome</keyword>
<feature type="transmembrane region" description="Helical" evidence="1">
    <location>
        <begin position="149"/>
        <end position="168"/>
    </location>
</feature>
<proteinExistence type="predicted"/>
<protein>
    <submittedName>
        <fullName evidence="2">Uncharacterized protein</fullName>
    </submittedName>
</protein>
<dbReference type="EMBL" id="KE345996">
    <property type="protein sequence ID" value="EXC23406.1"/>
    <property type="molecule type" value="Genomic_DNA"/>
</dbReference>
<gene>
    <name evidence="2" type="ORF">L484_002165</name>
</gene>
<keyword evidence="1" id="KW-0812">Transmembrane</keyword>
<evidence type="ECO:0000256" key="1">
    <source>
        <dbReference type="SAM" id="Phobius"/>
    </source>
</evidence>
<dbReference type="Proteomes" id="UP000030645">
    <property type="component" value="Unassembled WGS sequence"/>
</dbReference>
<evidence type="ECO:0000313" key="2">
    <source>
        <dbReference type="EMBL" id="EXC23406.1"/>
    </source>
</evidence>
<evidence type="ECO:0000313" key="3">
    <source>
        <dbReference type="Proteomes" id="UP000030645"/>
    </source>
</evidence>
<feature type="transmembrane region" description="Helical" evidence="1">
    <location>
        <begin position="106"/>
        <end position="129"/>
    </location>
</feature>
<organism evidence="2 3">
    <name type="scientific">Morus notabilis</name>
    <dbReference type="NCBI Taxonomy" id="981085"/>
    <lineage>
        <taxon>Eukaryota</taxon>
        <taxon>Viridiplantae</taxon>
        <taxon>Streptophyta</taxon>
        <taxon>Embryophyta</taxon>
        <taxon>Tracheophyta</taxon>
        <taxon>Spermatophyta</taxon>
        <taxon>Magnoliopsida</taxon>
        <taxon>eudicotyledons</taxon>
        <taxon>Gunneridae</taxon>
        <taxon>Pentapetalae</taxon>
        <taxon>rosids</taxon>
        <taxon>fabids</taxon>
        <taxon>Rosales</taxon>
        <taxon>Moraceae</taxon>
        <taxon>Moreae</taxon>
        <taxon>Morus</taxon>
    </lineage>
</organism>
<keyword evidence="1" id="KW-0472">Membrane</keyword>
<keyword evidence="1" id="KW-1133">Transmembrane helix</keyword>
<reference evidence="3" key="1">
    <citation type="submission" date="2013-01" db="EMBL/GenBank/DDBJ databases">
        <title>Draft Genome Sequence of a Mulberry Tree, Morus notabilis C.K. Schneid.</title>
        <authorList>
            <person name="He N."/>
            <person name="Zhao S."/>
        </authorList>
    </citation>
    <scope>NUCLEOTIDE SEQUENCE</scope>
</reference>
<accession>W9SDD3</accession>
<sequence>MTTYSNGGVIGRELGVVNFIERSHLCMNYSLCLSEETTETTEGIRGSEKGYQALILHGQKVTARAVLKRLLERVEGTIKLDHSLSVSSHIWPQEGPLWLANPETTLLSFVFLLPYPLSQYLLSLMVMLVVELLTDRFHPDFNIPIRSSVLALTMHCMTLSLLSFNTYVMGDRDVMEYYNEMTALWQELDLCYDEEWDCAKDSVRYLKRMEND</sequence>
<name>W9SDD3_9ROSA</name>